<dbReference type="Proteomes" id="UP001595965">
    <property type="component" value="Unassembled WGS sequence"/>
</dbReference>
<feature type="region of interest" description="Disordered" evidence="4">
    <location>
        <begin position="1"/>
        <end position="25"/>
    </location>
</feature>
<gene>
    <name evidence="6" type="ORF">ACFO0K_08330</name>
</gene>
<sequence length="284" mass="31169">MVQTSPADVRADAPTPENNPPEAAPATFSIKSVSKVFATKTQRTEALQDINLDISEGETVSLIGRSGCGKSTLLRIMAGLLPPTEGNVYVSGKPLWKGHAVESGVLEQLGVVFQEPHLFPWFDITDNIALPLKLRGVGKTERRRRATELADLVGLGDFLKSYPRELSGGMRQRVAIARALSRDPELLLMDEPFGALDALTREKMNLELQRITQATEATVVFVTHDIAEAVFIGDRVVQLTPRPGRIQSIVEVRLDRPRPLDVQATEAFGSTVRDLRHALESEES</sequence>
<dbReference type="SUPFAM" id="SSF52540">
    <property type="entry name" value="P-loop containing nucleoside triphosphate hydrolases"/>
    <property type="match status" value="1"/>
</dbReference>
<dbReference type="InterPro" id="IPR017871">
    <property type="entry name" value="ABC_transporter-like_CS"/>
</dbReference>
<evidence type="ECO:0000256" key="2">
    <source>
        <dbReference type="ARBA" id="ARBA00022741"/>
    </source>
</evidence>
<evidence type="ECO:0000313" key="6">
    <source>
        <dbReference type="EMBL" id="MFC4429687.1"/>
    </source>
</evidence>
<protein>
    <submittedName>
        <fullName evidence="6">ABC transporter ATP-binding protein</fullName>
    </submittedName>
</protein>
<dbReference type="InterPro" id="IPR050166">
    <property type="entry name" value="ABC_transporter_ATP-bind"/>
</dbReference>
<keyword evidence="7" id="KW-1185">Reference proteome</keyword>
<dbReference type="CDD" id="cd03293">
    <property type="entry name" value="ABC_NrtD_SsuB_transporters"/>
    <property type="match status" value="1"/>
</dbReference>
<dbReference type="RefSeq" id="WP_344227944.1">
    <property type="nucleotide sequence ID" value="NZ_BAAALH010000002.1"/>
</dbReference>
<dbReference type="InterPro" id="IPR003593">
    <property type="entry name" value="AAA+_ATPase"/>
</dbReference>
<organism evidence="6 7">
    <name type="scientific">Citricoccus alkalitolerans</name>
    <dbReference type="NCBI Taxonomy" id="246603"/>
    <lineage>
        <taxon>Bacteria</taxon>
        <taxon>Bacillati</taxon>
        <taxon>Actinomycetota</taxon>
        <taxon>Actinomycetes</taxon>
        <taxon>Micrococcales</taxon>
        <taxon>Micrococcaceae</taxon>
        <taxon>Citricoccus</taxon>
    </lineage>
</organism>
<dbReference type="InterPro" id="IPR003439">
    <property type="entry name" value="ABC_transporter-like_ATP-bd"/>
</dbReference>
<keyword evidence="2" id="KW-0547">Nucleotide-binding</keyword>
<keyword evidence="3 6" id="KW-0067">ATP-binding</keyword>
<dbReference type="PROSITE" id="PS50893">
    <property type="entry name" value="ABC_TRANSPORTER_2"/>
    <property type="match status" value="1"/>
</dbReference>
<feature type="domain" description="ABC transporter" evidence="5">
    <location>
        <begin position="28"/>
        <end position="266"/>
    </location>
</feature>
<keyword evidence="1" id="KW-0813">Transport</keyword>
<name>A0ABV8XZ65_9MICC</name>
<evidence type="ECO:0000256" key="4">
    <source>
        <dbReference type="SAM" id="MobiDB-lite"/>
    </source>
</evidence>
<evidence type="ECO:0000313" key="7">
    <source>
        <dbReference type="Proteomes" id="UP001595965"/>
    </source>
</evidence>
<dbReference type="Gene3D" id="3.40.50.300">
    <property type="entry name" value="P-loop containing nucleotide triphosphate hydrolases"/>
    <property type="match status" value="1"/>
</dbReference>
<dbReference type="InterPro" id="IPR027417">
    <property type="entry name" value="P-loop_NTPase"/>
</dbReference>
<accession>A0ABV8XZ65</accession>
<dbReference type="PROSITE" id="PS00211">
    <property type="entry name" value="ABC_TRANSPORTER_1"/>
    <property type="match status" value="1"/>
</dbReference>
<dbReference type="Pfam" id="PF00005">
    <property type="entry name" value="ABC_tran"/>
    <property type="match status" value="1"/>
</dbReference>
<dbReference type="SMART" id="SM00382">
    <property type="entry name" value="AAA"/>
    <property type="match status" value="1"/>
</dbReference>
<dbReference type="GO" id="GO:0005524">
    <property type="term" value="F:ATP binding"/>
    <property type="evidence" value="ECO:0007669"/>
    <property type="project" value="UniProtKB-KW"/>
</dbReference>
<reference evidence="7" key="1">
    <citation type="journal article" date="2019" name="Int. J. Syst. Evol. Microbiol.">
        <title>The Global Catalogue of Microorganisms (GCM) 10K type strain sequencing project: providing services to taxonomists for standard genome sequencing and annotation.</title>
        <authorList>
            <consortium name="The Broad Institute Genomics Platform"/>
            <consortium name="The Broad Institute Genome Sequencing Center for Infectious Disease"/>
            <person name="Wu L."/>
            <person name="Ma J."/>
        </authorList>
    </citation>
    <scope>NUCLEOTIDE SEQUENCE [LARGE SCALE GENOMIC DNA]</scope>
    <source>
        <strain evidence="7">CGMCC 1.12125</strain>
    </source>
</reference>
<dbReference type="PANTHER" id="PTHR42788:SF13">
    <property type="entry name" value="ALIPHATIC SULFONATES IMPORT ATP-BINDING PROTEIN SSUB"/>
    <property type="match status" value="1"/>
</dbReference>
<dbReference type="PANTHER" id="PTHR42788">
    <property type="entry name" value="TAURINE IMPORT ATP-BINDING PROTEIN-RELATED"/>
    <property type="match status" value="1"/>
</dbReference>
<evidence type="ECO:0000256" key="1">
    <source>
        <dbReference type="ARBA" id="ARBA00022448"/>
    </source>
</evidence>
<comment type="caution">
    <text evidence="6">The sequence shown here is derived from an EMBL/GenBank/DDBJ whole genome shotgun (WGS) entry which is preliminary data.</text>
</comment>
<evidence type="ECO:0000259" key="5">
    <source>
        <dbReference type="PROSITE" id="PS50893"/>
    </source>
</evidence>
<evidence type="ECO:0000256" key="3">
    <source>
        <dbReference type="ARBA" id="ARBA00022840"/>
    </source>
</evidence>
<dbReference type="EMBL" id="JBHSEN010000001">
    <property type="protein sequence ID" value="MFC4429687.1"/>
    <property type="molecule type" value="Genomic_DNA"/>
</dbReference>
<proteinExistence type="predicted"/>